<feature type="region of interest" description="Disordered" evidence="1">
    <location>
        <begin position="245"/>
        <end position="264"/>
    </location>
</feature>
<dbReference type="OrthoDB" id="10599636at2759"/>
<dbReference type="AlphaFoldDB" id="A0A507CY10"/>
<evidence type="ECO:0000313" key="3">
    <source>
        <dbReference type="EMBL" id="TPX47843.1"/>
    </source>
</evidence>
<dbReference type="EMBL" id="QEAM01000200">
    <property type="protein sequence ID" value="TPX44053.1"/>
    <property type="molecule type" value="Genomic_DNA"/>
</dbReference>
<dbReference type="VEuPathDB" id="FungiDB:SeMB42_g03186"/>
<reference evidence="4 5" key="1">
    <citation type="journal article" date="2019" name="Sci. Rep.">
        <title>Comparative genomics of chytrid fungi reveal insights into the obligate biotrophic and pathogenic lifestyle of Synchytrium endobioticum.</title>
        <authorList>
            <person name="van de Vossenberg B.T.L.H."/>
            <person name="Warris S."/>
            <person name="Nguyen H.D.T."/>
            <person name="van Gent-Pelzer M.P.E."/>
            <person name="Joly D.L."/>
            <person name="van de Geest H.C."/>
            <person name="Bonants P.J.M."/>
            <person name="Smith D.S."/>
            <person name="Levesque C.A."/>
            <person name="van der Lee T.A.J."/>
        </authorList>
    </citation>
    <scope>NUCLEOTIDE SEQUENCE [LARGE SCALE GENOMIC DNA]</scope>
    <source>
        <strain evidence="2 5">LEV6574</strain>
        <strain evidence="3 4">MB42</strain>
    </source>
</reference>
<evidence type="ECO:0000313" key="2">
    <source>
        <dbReference type="EMBL" id="TPX44053.1"/>
    </source>
</evidence>
<feature type="compositionally biased region" description="Basic and acidic residues" evidence="1">
    <location>
        <begin position="160"/>
        <end position="172"/>
    </location>
</feature>
<dbReference type="Proteomes" id="UP000320475">
    <property type="component" value="Unassembled WGS sequence"/>
</dbReference>
<feature type="compositionally biased region" description="Basic and acidic residues" evidence="1">
    <location>
        <begin position="183"/>
        <end position="197"/>
    </location>
</feature>
<proteinExistence type="predicted"/>
<protein>
    <submittedName>
        <fullName evidence="2">Uncharacterized protein</fullName>
    </submittedName>
</protein>
<accession>A0A507CY10</accession>
<gene>
    <name evidence="2" type="ORF">SeLEV6574_g04737</name>
    <name evidence="3" type="ORF">SeMB42_g03186</name>
</gene>
<comment type="caution">
    <text evidence="2">The sequence shown here is derived from an EMBL/GenBank/DDBJ whole genome shotgun (WGS) entry which is preliminary data.</text>
</comment>
<evidence type="ECO:0000313" key="4">
    <source>
        <dbReference type="Proteomes" id="UP000317494"/>
    </source>
</evidence>
<feature type="region of interest" description="Disordered" evidence="1">
    <location>
        <begin position="129"/>
        <end position="239"/>
    </location>
</feature>
<evidence type="ECO:0000313" key="5">
    <source>
        <dbReference type="Proteomes" id="UP000320475"/>
    </source>
</evidence>
<feature type="compositionally biased region" description="Polar residues" evidence="1">
    <location>
        <begin position="1"/>
        <end position="11"/>
    </location>
</feature>
<evidence type="ECO:0000256" key="1">
    <source>
        <dbReference type="SAM" id="MobiDB-lite"/>
    </source>
</evidence>
<feature type="compositionally biased region" description="Polar residues" evidence="1">
    <location>
        <begin position="248"/>
        <end position="257"/>
    </location>
</feature>
<name>A0A507CY10_9FUNG</name>
<feature type="region of interest" description="Disordered" evidence="1">
    <location>
        <begin position="1"/>
        <end position="26"/>
    </location>
</feature>
<dbReference type="Proteomes" id="UP000317494">
    <property type="component" value="Unassembled WGS sequence"/>
</dbReference>
<keyword evidence="4" id="KW-1185">Reference proteome</keyword>
<dbReference type="EMBL" id="QEAN01000109">
    <property type="protein sequence ID" value="TPX47843.1"/>
    <property type="molecule type" value="Genomic_DNA"/>
</dbReference>
<sequence>MRFSSSSSVNGQAELATHSITKGESIAPPYTHVESVSALAAEGPVSSPGSTWSGSNSDIASCNECNPGLIKHQPHKSLLIPSFVSLTRKRSIERRKQIEKRTGEWDLKELVVDHVDKIRRELAAGTLPDYAGAVDGNDNDDSKSESGSYRFTTGFTKSSTKSDAKSIRSSKDDGEEGLPLADMSEKASSKTSTRDGSIDLSRNDVSFVGHAHRGSIGVGPSSDVASTCHRHHGHAQRASLDLSRRSLDVQSTPQTASPAPFTPGHVQRASIDMGAFTRGTSSYPPTAPNRSGLNKIEETWRGTSDYVRGIGTDTNIDVLIASVSTPLTSLKTCQMEVL</sequence>
<organism evidence="2 5">
    <name type="scientific">Synchytrium endobioticum</name>
    <dbReference type="NCBI Taxonomy" id="286115"/>
    <lineage>
        <taxon>Eukaryota</taxon>
        <taxon>Fungi</taxon>
        <taxon>Fungi incertae sedis</taxon>
        <taxon>Chytridiomycota</taxon>
        <taxon>Chytridiomycota incertae sedis</taxon>
        <taxon>Chytridiomycetes</taxon>
        <taxon>Synchytriales</taxon>
        <taxon>Synchytriaceae</taxon>
        <taxon>Synchytrium</taxon>
    </lineage>
</organism>